<gene>
    <name evidence="7" type="ORF">CIB84_012010</name>
</gene>
<dbReference type="GO" id="GO:0001561">
    <property type="term" value="P:fatty acid alpha-oxidation"/>
    <property type="evidence" value="ECO:0007669"/>
    <property type="project" value="TreeGrafter"/>
</dbReference>
<reference evidence="7 8" key="1">
    <citation type="submission" date="2018-01" db="EMBL/GenBank/DDBJ databases">
        <title>Comparison of the Chinese Bamboo Partridge and Red Junglefowl genome sequences highlights the importance of demography in genome evolution.</title>
        <authorList>
            <person name="Tiley G.P."/>
            <person name="Kimball R.T."/>
            <person name="Braun E.L."/>
            <person name="Burleigh J.G."/>
        </authorList>
    </citation>
    <scope>NUCLEOTIDE SEQUENCE [LARGE SCALE GENOMIC DNA]</scope>
    <source>
        <strain evidence="7">RTK389</strain>
        <tissue evidence="7">Blood</tissue>
    </source>
</reference>
<dbReference type="Gene3D" id="3.20.20.70">
    <property type="entry name" value="Aldolase class I"/>
    <property type="match status" value="1"/>
</dbReference>
<evidence type="ECO:0000313" key="7">
    <source>
        <dbReference type="EMBL" id="POI24242.1"/>
    </source>
</evidence>
<dbReference type="Proteomes" id="UP000237246">
    <property type="component" value="Unassembled WGS sequence"/>
</dbReference>
<dbReference type="PROSITE" id="PS00557">
    <property type="entry name" value="FMN_HYDROXY_ACID_DH_1"/>
    <property type="match status" value="1"/>
</dbReference>
<dbReference type="PANTHER" id="PTHR10578">
    <property type="entry name" value="S -2-HYDROXY-ACID OXIDASE-RELATED"/>
    <property type="match status" value="1"/>
</dbReference>
<dbReference type="AlphaFoldDB" id="A0A2P4SJF6"/>
<evidence type="ECO:0000256" key="2">
    <source>
        <dbReference type="ARBA" id="ARBA00023002"/>
    </source>
</evidence>
<organism evidence="7 8">
    <name type="scientific">Bambusicola thoracicus</name>
    <name type="common">Chinese bamboo-partridge</name>
    <name type="synonym">Perdix thoracica</name>
    <dbReference type="NCBI Taxonomy" id="9083"/>
    <lineage>
        <taxon>Eukaryota</taxon>
        <taxon>Metazoa</taxon>
        <taxon>Chordata</taxon>
        <taxon>Craniata</taxon>
        <taxon>Vertebrata</taxon>
        <taxon>Euteleostomi</taxon>
        <taxon>Archelosauria</taxon>
        <taxon>Archosauria</taxon>
        <taxon>Dinosauria</taxon>
        <taxon>Saurischia</taxon>
        <taxon>Theropoda</taxon>
        <taxon>Coelurosauria</taxon>
        <taxon>Aves</taxon>
        <taxon>Neognathae</taxon>
        <taxon>Galloanserae</taxon>
        <taxon>Galliformes</taxon>
        <taxon>Phasianidae</taxon>
        <taxon>Perdicinae</taxon>
        <taxon>Bambusicola</taxon>
    </lineage>
</organism>
<dbReference type="CDD" id="cd02809">
    <property type="entry name" value="alpha_hydroxyacid_oxid_FMN"/>
    <property type="match status" value="1"/>
</dbReference>
<dbReference type="InterPro" id="IPR037396">
    <property type="entry name" value="FMN_HAD"/>
</dbReference>
<protein>
    <recommendedName>
        <fullName evidence="6">FMN hydroxy acid dehydrogenase domain-containing protein</fullName>
    </recommendedName>
</protein>
<dbReference type="OrthoDB" id="25826at2759"/>
<accession>A0A2P4SJF6</accession>
<comment type="caution">
    <text evidence="7">The sequence shown here is derived from an EMBL/GenBank/DDBJ whole genome shotgun (WGS) entry which is preliminary data.</text>
</comment>
<dbReference type="InterPro" id="IPR008259">
    <property type="entry name" value="FMN_hydac_DH_AS"/>
</dbReference>
<evidence type="ECO:0000256" key="4">
    <source>
        <dbReference type="ARBA" id="ARBA00029325"/>
    </source>
</evidence>
<dbReference type="EMBL" id="PPHD01042648">
    <property type="protein sequence ID" value="POI24242.1"/>
    <property type="molecule type" value="Genomic_DNA"/>
</dbReference>
<comment type="catalytic activity">
    <reaction evidence="4">
        <text>a (2S)-2-hydroxycarboxylate + O2 = a 2-oxocarboxylate + H2O2</text>
        <dbReference type="Rhea" id="RHEA:16789"/>
        <dbReference type="ChEBI" id="CHEBI:15379"/>
        <dbReference type="ChEBI" id="CHEBI:16240"/>
        <dbReference type="ChEBI" id="CHEBI:35179"/>
        <dbReference type="ChEBI" id="CHEBI:58123"/>
        <dbReference type="EC" id="1.1.3.15"/>
    </reaction>
    <physiologicalReaction direction="left-to-right" evidence="4">
        <dbReference type="Rhea" id="RHEA:16790"/>
    </physiologicalReaction>
</comment>
<name>A0A2P4SJF6_BAMTH</name>
<dbReference type="GO" id="GO:0005782">
    <property type="term" value="C:peroxisomal matrix"/>
    <property type="evidence" value="ECO:0007669"/>
    <property type="project" value="TreeGrafter"/>
</dbReference>
<evidence type="ECO:0000256" key="1">
    <source>
        <dbReference type="ARBA" id="ARBA00001917"/>
    </source>
</evidence>
<evidence type="ECO:0000313" key="8">
    <source>
        <dbReference type="Proteomes" id="UP000237246"/>
    </source>
</evidence>
<proteinExistence type="inferred from homology"/>
<comment type="cofactor">
    <cofactor evidence="1">
        <name>FMN</name>
        <dbReference type="ChEBI" id="CHEBI:58210"/>
    </cofactor>
</comment>
<evidence type="ECO:0000256" key="5">
    <source>
        <dbReference type="ARBA" id="ARBA00029327"/>
    </source>
</evidence>
<dbReference type="InterPro" id="IPR000262">
    <property type="entry name" value="FMN-dep_DH"/>
</dbReference>
<dbReference type="GO" id="GO:0010181">
    <property type="term" value="F:FMN binding"/>
    <property type="evidence" value="ECO:0007669"/>
    <property type="project" value="InterPro"/>
</dbReference>
<comment type="similarity">
    <text evidence="3">Belongs to the FMN-dependent alpha-hydroxy acid dehydrogenase family.</text>
</comment>
<evidence type="ECO:0000256" key="3">
    <source>
        <dbReference type="ARBA" id="ARBA00024042"/>
    </source>
</evidence>
<keyword evidence="8" id="KW-1185">Reference proteome</keyword>
<dbReference type="InterPro" id="IPR013785">
    <property type="entry name" value="Aldolase_TIM"/>
</dbReference>
<dbReference type="InterPro" id="IPR012133">
    <property type="entry name" value="Alpha-hydoxy_acid_DH_FMN"/>
</dbReference>
<comment type="catalytic activity">
    <reaction evidence="5">
        <text>2-hydroxyoctanoate + O2 = 2-oxooctanoate + H2O2</text>
        <dbReference type="Rhea" id="RHEA:67940"/>
        <dbReference type="ChEBI" id="CHEBI:15379"/>
        <dbReference type="ChEBI" id="CHEBI:16240"/>
        <dbReference type="ChEBI" id="CHEBI:133514"/>
        <dbReference type="ChEBI" id="CHEBI:176689"/>
    </reaction>
    <physiologicalReaction direction="left-to-right" evidence="5">
        <dbReference type="Rhea" id="RHEA:67941"/>
    </physiologicalReaction>
</comment>
<dbReference type="GO" id="GO:0003973">
    <property type="term" value="F:(S)-2-hydroxy-acid oxidase activity"/>
    <property type="evidence" value="ECO:0007669"/>
    <property type="project" value="UniProtKB-EC"/>
</dbReference>
<dbReference type="SUPFAM" id="SSF51395">
    <property type="entry name" value="FMN-linked oxidoreductases"/>
    <property type="match status" value="1"/>
</dbReference>
<dbReference type="PANTHER" id="PTHR10578:SF149">
    <property type="entry name" value="2-HYDROXYACID OXIDASE 2"/>
    <property type="match status" value="1"/>
</dbReference>
<sequence>MLRDVSMLDTRTKILGTEISFPVGIAPTGFHQLAWPDGEKSTARAIVRQGCSSDLHSDYFSIPHKAAKAMGTCYIASTYSTCSLEEIAAAAPGGFRWFQLYIHRNRAVSRQLVQQAEALGFQGLVLTADLPYTGKRRNDVRNGFRLPPHMKLKNLEGAFEGDDRSEYGLPPNSLDPSVTWDDIYWLRSLTHLPIVIKGILTKEDAELAVRHGVQGIIVSNHGGRQLDGAPATVSEKMDVP</sequence>
<dbReference type="Pfam" id="PF01070">
    <property type="entry name" value="FMN_dh"/>
    <property type="match status" value="2"/>
</dbReference>
<feature type="domain" description="FMN hydroxy acid dehydrogenase" evidence="6">
    <location>
        <begin position="1"/>
        <end position="240"/>
    </location>
</feature>
<keyword evidence="2" id="KW-0560">Oxidoreductase</keyword>
<dbReference type="PROSITE" id="PS51349">
    <property type="entry name" value="FMN_HYDROXY_ACID_DH_2"/>
    <property type="match status" value="1"/>
</dbReference>
<evidence type="ECO:0000259" key="6">
    <source>
        <dbReference type="PROSITE" id="PS51349"/>
    </source>
</evidence>